<dbReference type="Gene3D" id="4.10.60.10">
    <property type="entry name" value="Zinc finger, CCHC-type"/>
    <property type="match status" value="1"/>
</dbReference>
<keyword evidence="1" id="KW-0863">Zinc-finger</keyword>
<proteinExistence type="predicted"/>
<feature type="domain" description="CCHC-type" evidence="3">
    <location>
        <begin position="235"/>
        <end position="251"/>
    </location>
</feature>
<dbReference type="Pfam" id="PF00098">
    <property type="entry name" value="zf-CCHC"/>
    <property type="match status" value="1"/>
</dbReference>
<feature type="compositionally biased region" description="Polar residues" evidence="2">
    <location>
        <begin position="1"/>
        <end position="10"/>
    </location>
</feature>
<keyword evidence="1" id="KW-0479">Metal-binding</keyword>
<evidence type="ECO:0000259" key="3">
    <source>
        <dbReference type="PROSITE" id="PS50158"/>
    </source>
</evidence>
<evidence type="ECO:0000256" key="2">
    <source>
        <dbReference type="SAM" id="MobiDB-lite"/>
    </source>
</evidence>
<name>A0A6L2M6R3_TANCI</name>
<protein>
    <recommendedName>
        <fullName evidence="3">CCHC-type domain-containing protein</fullName>
    </recommendedName>
</protein>
<feature type="region of interest" description="Disordered" evidence="2">
    <location>
        <begin position="1"/>
        <end position="45"/>
    </location>
</feature>
<keyword evidence="1" id="KW-0862">Zinc</keyword>
<organism evidence="4">
    <name type="scientific">Tanacetum cinerariifolium</name>
    <name type="common">Dalmatian daisy</name>
    <name type="synonym">Chrysanthemum cinerariifolium</name>
    <dbReference type="NCBI Taxonomy" id="118510"/>
    <lineage>
        <taxon>Eukaryota</taxon>
        <taxon>Viridiplantae</taxon>
        <taxon>Streptophyta</taxon>
        <taxon>Embryophyta</taxon>
        <taxon>Tracheophyta</taxon>
        <taxon>Spermatophyta</taxon>
        <taxon>Magnoliopsida</taxon>
        <taxon>eudicotyledons</taxon>
        <taxon>Gunneridae</taxon>
        <taxon>Pentapetalae</taxon>
        <taxon>asterids</taxon>
        <taxon>campanulids</taxon>
        <taxon>Asterales</taxon>
        <taxon>Asteraceae</taxon>
        <taxon>Asteroideae</taxon>
        <taxon>Anthemideae</taxon>
        <taxon>Anthemidinae</taxon>
        <taxon>Tanacetum</taxon>
    </lineage>
</organism>
<sequence>MPPRMTTRSAGRQTAAPRGGRTGGRTGSGGGRTEEPTGIIGGQTSNLVKEGDVRSVNVNNGRNGCSYKGFMACTPKDYNGKVQTKGREATVSITWEDFKVFMRKEFCPNNEMQKLKTKIWCHAMNKRIERYIDGLASQIRAMVATTEPTTIQSVVLKAGMLTGEAIRNRSLRKNTEKRRNDEEPSRDRNVREDNKRSRTGRAFSSTTNPVRREYTGAAPKCTNCNFHHNPKMPCRKCMKCNGLGHFAKDCRTGPRMVNPVNARNPTAARGACFECGGTDHYMAACPRLNRAPGQ</sequence>
<dbReference type="EMBL" id="BKCJ010005725">
    <property type="protein sequence ID" value="GEU68312.1"/>
    <property type="molecule type" value="Genomic_DNA"/>
</dbReference>
<dbReference type="AlphaFoldDB" id="A0A6L2M6R3"/>
<gene>
    <name evidence="4" type="ORF">Tci_040290</name>
</gene>
<dbReference type="SMART" id="SM00343">
    <property type="entry name" value="ZnF_C2HC"/>
    <property type="match status" value="2"/>
</dbReference>
<dbReference type="SUPFAM" id="SSF57756">
    <property type="entry name" value="Retrovirus zinc finger-like domains"/>
    <property type="match status" value="1"/>
</dbReference>
<dbReference type="InterPro" id="IPR001878">
    <property type="entry name" value="Znf_CCHC"/>
</dbReference>
<feature type="compositionally biased region" description="Basic and acidic residues" evidence="2">
    <location>
        <begin position="173"/>
        <end position="196"/>
    </location>
</feature>
<dbReference type="GO" id="GO:0008270">
    <property type="term" value="F:zinc ion binding"/>
    <property type="evidence" value="ECO:0007669"/>
    <property type="project" value="UniProtKB-KW"/>
</dbReference>
<feature type="region of interest" description="Disordered" evidence="2">
    <location>
        <begin position="168"/>
        <end position="211"/>
    </location>
</feature>
<dbReference type="InterPro" id="IPR036875">
    <property type="entry name" value="Znf_CCHC_sf"/>
</dbReference>
<evidence type="ECO:0000256" key="1">
    <source>
        <dbReference type="PROSITE-ProRule" id="PRU00047"/>
    </source>
</evidence>
<reference evidence="4" key="1">
    <citation type="journal article" date="2019" name="Sci. Rep.">
        <title>Draft genome of Tanacetum cinerariifolium, the natural source of mosquito coil.</title>
        <authorList>
            <person name="Yamashiro T."/>
            <person name="Shiraishi A."/>
            <person name="Satake H."/>
            <person name="Nakayama K."/>
        </authorList>
    </citation>
    <scope>NUCLEOTIDE SEQUENCE</scope>
</reference>
<feature type="compositionally biased region" description="Gly residues" evidence="2">
    <location>
        <begin position="20"/>
        <end position="31"/>
    </location>
</feature>
<dbReference type="GO" id="GO:0003676">
    <property type="term" value="F:nucleic acid binding"/>
    <property type="evidence" value="ECO:0007669"/>
    <property type="project" value="InterPro"/>
</dbReference>
<evidence type="ECO:0000313" key="4">
    <source>
        <dbReference type="EMBL" id="GEU68312.1"/>
    </source>
</evidence>
<accession>A0A6L2M6R3</accession>
<dbReference type="PROSITE" id="PS50158">
    <property type="entry name" value="ZF_CCHC"/>
    <property type="match status" value="1"/>
</dbReference>
<comment type="caution">
    <text evidence="4">The sequence shown here is derived from an EMBL/GenBank/DDBJ whole genome shotgun (WGS) entry which is preliminary data.</text>
</comment>